<sequence length="91" mass="9846">MTETEITQTNVFPLFRGAASRVPSEQLREIADDLEAGRTKGIIIAYIKDDGVVEYKLMGALAKTGNLPNAACIAGVLEKRIAYLCVMNGVM</sequence>
<protein>
    <submittedName>
        <fullName evidence="1">Uncharacterized protein</fullName>
    </submittedName>
</protein>
<name>A0A5H2PIK3_RALSL</name>
<accession>A0A5H2PIK3</accession>
<dbReference type="RefSeq" id="WP_014616586.1">
    <property type="nucleotide sequence ID" value="NZ_CDLZ01000001.1"/>
</dbReference>
<gene>
    <name evidence="1" type="ORF">C2L97_06315</name>
</gene>
<evidence type="ECO:0000313" key="1">
    <source>
        <dbReference type="EMBL" id="AYB55691.1"/>
    </source>
</evidence>
<organism evidence="1">
    <name type="scientific">Ralstonia solanacearum</name>
    <name type="common">Pseudomonas solanacearum</name>
    <dbReference type="NCBI Taxonomy" id="305"/>
    <lineage>
        <taxon>Bacteria</taxon>
        <taxon>Pseudomonadati</taxon>
        <taxon>Pseudomonadota</taxon>
        <taxon>Betaproteobacteria</taxon>
        <taxon>Burkholderiales</taxon>
        <taxon>Burkholderiaceae</taxon>
        <taxon>Ralstonia</taxon>
        <taxon>Ralstonia solanacearum species complex</taxon>
    </lineage>
</organism>
<proteinExistence type="predicted"/>
<dbReference type="AlphaFoldDB" id="A0A5H2PIK3"/>
<reference evidence="1" key="1">
    <citation type="submission" date="2018-01" db="EMBL/GenBank/DDBJ databases">
        <title>Complete Genome Sequence of three strains from Ralstonia solanacearum ecotype Moko sequevar IIA-53 from Brazil.</title>
        <authorList>
            <person name="Silva J.R."/>
            <person name="Albuquerque G.M.R."/>
            <person name="Pais A.K.L."/>
            <person name="Silva A.M.F."/>
            <person name="Boiteux M.E.N.F."/>
            <person name="Souza E.B."/>
            <person name="Mariano R.L.R."/>
        </authorList>
    </citation>
    <scope>NUCLEOTIDE SEQUENCE [LARGE SCALE GENOMIC DNA]</scope>
    <source>
        <strain evidence="1">SFC</strain>
    </source>
</reference>
<dbReference type="EMBL" id="CP026092">
    <property type="protein sequence ID" value="AYB55691.1"/>
    <property type="molecule type" value="Genomic_DNA"/>
</dbReference>